<protein>
    <submittedName>
        <fullName evidence="2">Uncharacterized protein</fullName>
    </submittedName>
</protein>
<evidence type="ECO:0000313" key="3">
    <source>
        <dbReference type="Proteomes" id="UP001177003"/>
    </source>
</evidence>
<keyword evidence="1" id="KW-0732">Signal</keyword>
<sequence>MFLIFFRHLLTASTFQLPSTASDPRFWTIFLSTNNNKTKGILYLHFFSEDGPPFKLEADLFFSWRRSPTVHPHRYRRFLALVDQSPCHPFFPVRLGDQYVNQRESNLLSSFHNLEITRKSGKGKRPRKVGNRFWKSVGLQFKDTKRSYQRKED</sequence>
<feature type="signal peptide" evidence="1">
    <location>
        <begin position="1"/>
        <end position="21"/>
    </location>
</feature>
<gene>
    <name evidence="2" type="ORF">LSALG_LOCUS20524</name>
</gene>
<accession>A0AA35YVT5</accession>
<organism evidence="2 3">
    <name type="scientific">Lactuca saligna</name>
    <name type="common">Willowleaf lettuce</name>
    <dbReference type="NCBI Taxonomy" id="75948"/>
    <lineage>
        <taxon>Eukaryota</taxon>
        <taxon>Viridiplantae</taxon>
        <taxon>Streptophyta</taxon>
        <taxon>Embryophyta</taxon>
        <taxon>Tracheophyta</taxon>
        <taxon>Spermatophyta</taxon>
        <taxon>Magnoliopsida</taxon>
        <taxon>eudicotyledons</taxon>
        <taxon>Gunneridae</taxon>
        <taxon>Pentapetalae</taxon>
        <taxon>asterids</taxon>
        <taxon>campanulids</taxon>
        <taxon>Asterales</taxon>
        <taxon>Asteraceae</taxon>
        <taxon>Cichorioideae</taxon>
        <taxon>Cichorieae</taxon>
        <taxon>Lactucinae</taxon>
        <taxon>Lactuca</taxon>
    </lineage>
</organism>
<dbReference type="AlphaFoldDB" id="A0AA35YVT5"/>
<feature type="chain" id="PRO_5041216281" evidence="1">
    <location>
        <begin position="22"/>
        <end position="153"/>
    </location>
</feature>
<name>A0AA35YVT5_LACSI</name>
<proteinExistence type="predicted"/>
<evidence type="ECO:0000256" key="1">
    <source>
        <dbReference type="SAM" id="SignalP"/>
    </source>
</evidence>
<evidence type="ECO:0000313" key="2">
    <source>
        <dbReference type="EMBL" id="CAI9280792.1"/>
    </source>
</evidence>
<reference evidence="2" key="1">
    <citation type="submission" date="2023-04" db="EMBL/GenBank/DDBJ databases">
        <authorList>
            <person name="Vijverberg K."/>
            <person name="Xiong W."/>
            <person name="Schranz E."/>
        </authorList>
    </citation>
    <scope>NUCLEOTIDE SEQUENCE</scope>
</reference>
<keyword evidence="3" id="KW-1185">Reference proteome</keyword>
<dbReference type="EMBL" id="OX465080">
    <property type="protein sequence ID" value="CAI9280792.1"/>
    <property type="molecule type" value="Genomic_DNA"/>
</dbReference>
<dbReference type="Proteomes" id="UP001177003">
    <property type="component" value="Chromosome 4"/>
</dbReference>